<organism evidence="3 4">
    <name type="scientific">Nocardia callitridis</name>
    <dbReference type="NCBI Taxonomy" id="648753"/>
    <lineage>
        <taxon>Bacteria</taxon>
        <taxon>Bacillati</taxon>
        <taxon>Actinomycetota</taxon>
        <taxon>Actinomycetes</taxon>
        <taxon>Mycobacteriales</taxon>
        <taxon>Nocardiaceae</taxon>
        <taxon>Nocardia</taxon>
    </lineage>
</organism>
<comment type="caution">
    <text evidence="3">The sequence shown here is derived from an EMBL/GenBank/DDBJ whole genome shotgun (WGS) entry which is preliminary data.</text>
</comment>
<evidence type="ECO:0000313" key="4">
    <source>
        <dbReference type="Proteomes" id="UP001500603"/>
    </source>
</evidence>
<dbReference type="PROSITE" id="PS51257">
    <property type="entry name" value="PROKAR_LIPOPROTEIN"/>
    <property type="match status" value="1"/>
</dbReference>
<dbReference type="Proteomes" id="UP001500603">
    <property type="component" value="Unassembled WGS sequence"/>
</dbReference>
<dbReference type="EMBL" id="BAABJM010000003">
    <property type="protein sequence ID" value="GAA5058179.1"/>
    <property type="molecule type" value="Genomic_DNA"/>
</dbReference>
<proteinExistence type="predicted"/>
<feature type="chain" id="PRO_5046815531" description="Lipoprotein" evidence="2">
    <location>
        <begin position="23"/>
        <end position="157"/>
    </location>
</feature>
<evidence type="ECO:0000313" key="3">
    <source>
        <dbReference type="EMBL" id="GAA5058179.1"/>
    </source>
</evidence>
<evidence type="ECO:0008006" key="5">
    <source>
        <dbReference type="Google" id="ProtNLM"/>
    </source>
</evidence>
<protein>
    <recommendedName>
        <fullName evidence="5">Lipoprotein</fullName>
    </recommendedName>
</protein>
<keyword evidence="2" id="KW-0732">Signal</keyword>
<sequence>MPHSRWISHSTLLLAGVFTAAALTACGGTENAPATGSSGSTTASATSTATGSTTPEETGSASKPKPGSPEISDAAGSQLCDMIRPELSNWRVQGPTAGKIGLNGIVHEWALRNGAINGAVLADKPIIDRVTDKSCSDVRQQAVEALEIPDLATGLAF</sequence>
<reference evidence="4" key="1">
    <citation type="journal article" date="2019" name="Int. J. Syst. Evol. Microbiol.">
        <title>The Global Catalogue of Microorganisms (GCM) 10K type strain sequencing project: providing services to taxonomists for standard genome sequencing and annotation.</title>
        <authorList>
            <consortium name="The Broad Institute Genomics Platform"/>
            <consortium name="The Broad Institute Genome Sequencing Center for Infectious Disease"/>
            <person name="Wu L."/>
            <person name="Ma J."/>
        </authorList>
    </citation>
    <scope>NUCLEOTIDE SEQUENCE [LARGE SCALE GENOMIC DNA]</scope>
    <source>
        <strain evidence="4">JCM 18298</strain>
    </source>
</reference>
<keyword evidence="4" id="KW-1185">Reference proteome</keyword>
<name>A0ABP9KIV4_9NOCA</name>
<evidence type="ECO:0000256" key="2">
    <source>
        <dbReference type="SAM" id="SignalP"/>
    </source>
</evidence>
<feature type="signal peptide" evidence="2">
    <location>
        <begin position="1"/>
        <end position="22"/>
    </location>
</feature>
<feature type="compositionally biased region" description="Low complexity" evidence="1">
    <location>
        <begin position="32"/>
        <end position="62"/>
    </location>
</feature>
<feature type="region of interest" description="Disordered" evidence="1">
    <location>
        <begin position="31"/>
        <end position="76"/>
    </location>
</feature>
<dbReference type="RefSeq" id="WP_345496801.1">
    <property type="nucleotide sequence ID" value="NZ_BAABJM010000003.1"/>
</dbReference>
<gene>
    <name evidence="3" type="ORF">GCM10023318_37200</name>
</gene>
<accession>A0ABP9KIV4</accession>
<evidence type="ECO:0000256" key="1">
    <source>
        <dbReference type="SAM" id="MobiDB-lite"/>
    </source>
</evidence>